<keyword evidence="3 6" id="KW-0812">Transmembrane</keyword>
<organism evidence="8 9">
    <name type="scientific">Thyridium curvatum</name>
    <dbReference type="NCBI Taxonomy" id="1093900"/>
    <lineage>
        <taxon>Eukaryota</taxon>
        <taxon>Fungi</taxon>
        <taxon>Dikarya</taxon>
        <taxon>Ascomycota</taxon>
        <taxon>Pezizomycotina</taxon>
        <taxon>Sordariomycetes</taxon>
        <taxon>Sordariomycetidae</taxon>
        <taxon>Thyridiales</taxon>
        <taxon>Thyridiaceae</taxon>
        <taxon>Thyridium</taxon>
    </lineage>
</organism>
<feature type="transmembrane region" description="Helical" evidence="6">
    <location>
        <begin position="67"/>
        <end position="86"/>
    </location>
</feature>
<evidence type="ECO:0000256" key="4">
    <source>
        <dbReference type="ARBA" id="ARBA00022989"/>
    </source>
</evidence>
<dbReference type="FunFam" id="1.20.1250.20:FF:000078">
    <property type="entry name" value="MFS maltose transporter, putative"/>
    <property type="match status" value="1"/>
</dbReference>
<dbReference type="AlphaFoldDB" id="A0A507B3S9"/>
<feature type="transmembrane region" description="Helical" evidence="6">
    <location>
        <begin position="98"/>
        <end position="114"/>
    </location>
</feature>
<evidence type="ECO:0000259" key="7">
    <source>
        <dbReference type="PROSITE" id="PS50850"/>
    </source>
</evidence>
<feature type="transmembrane region" description="Helical" evidence="6">
    <location>
        <begin position="260"/>
        <end position="281"/>
    </location>
</feature>
<dbReference type="SUPFAM" id="SSF103473">
    <property type="entry name" value="MFS general substrate transporter"/>
    <property type="match status" value="1"/>
</dbReference>
<dbReference type="InParanoid" id="A0A507B3S9"/>
<dbReference type="PANTHER" id="PTHR48022">
    <property type="entry name" value="PLASTIDIC GLUCOSE TRANSPORTER 4"/>
    <property type="match status" value="1"/>
</dbReference>
<comment type="caution">
    <text evidence="8">The sequence shown here is derived from an EMBL/GenBank/DDBJ whole genome shotgun (WGS) entry which is preliminary data.</text>
</comment>
<dbReference type="Gene3D" id="1.20.1250.20">
    <property type="entry name" value="MFS general substrate transporter like domains"/>
    <property type="match status" value="1"/>
</dbReference>
<comment type="similarity">
    <text evidence="2">Belongs to the major facilitator superfamily. Sugar transporter (TC 2.A.1.1) family.</text>
</comment>
<evidence type="ECO:0000256" key="6">
    <source>
        <dbReference type="SAM" id="Phobius"/>
    </source>
</evidence>
<proteinExistence type="inferred from homology"/>
<evidence type="ECO:0000313" key="8">
    <source>
        <dbReference type="EMBL" id="TPX13384.1"/>
    </source>
</evidence>
<accession>A0A507B3S9</accession>
<dbReference type="InterPro" id="IPR050360">
    <property type="entry name" value="MFS_Sugar_Transporters"/>
</dbReference>
<dbReference type="InterPro" id="IPR005828">
    <property type="entry name" value="MFS_sugar_transport-like"/>
</dbReference>
<feature type="transmembrane region" description="Helical" evidence="6">
    <location>
        <begin position="322"/>
        <end position="342"/>
    </location>
</feature>
<dbReference type="OrthoDB" id="6612291at2759"/>
<dbReference type="InterPro" id="IPR020846">
    <property type="entry name" value="MFS_dom"/>
</dbReference>
<feature type="transmembrane region" description="Helical" evidence="6">
    <location>
        <begin position="354"/>
        <end position="377"/>
    </location>
</feature>
<dbReference type="STRING" id="1093900.A0A507B3S9"/>
<sequence>MQGFDIVAGGQLAALPAFREKFGVLQPDGTYLIPARYLSAWNSIAPATEIVATFIFVPLLERFGRKWGILAASLISVAGVLLQQLAPDWRMHLAGRGVNGFAIGMMFTISPLWIGETCRPELRGFFLCFFNTSIVFGQFAIVVVSQGSSHITGVWQWWLPVVAMYFFPLLLTLIWPIFPESPYWLVRHNRPTDAKKALRRIYGFKETEFYDIEVTRMEEEIRITSDLHGHIEQRPPRRFLGMDVELELECFGATNRKRTFTAIFAASAQQMIGATFVIGYATYFFELIGIQNYFAASVALYVVMLCASTAAFPLTEMFGRRFLIVGPQFMLCLMLLIIGILGCVPDKARASWGIVAILYVWAVIYQLSIGATGFVLASEIATMRLRAATQGLITITNSAWGLIMQFTVPYMINPDAGDLGGKVGFIFLGTGLIASVGGWYLFPETKGLSFEKMDELYALKVPPRQFGKVAAEAGTGHIVPELKVATAHHSEQAEADTQPERV</sequence>
<protein>
    <recommendedName>
        <fullName evidence="7">Major facilitator superfamily (MFS) profile domain-containing protein</fullName>
    </recommendedName>
</protein>
<feature type="transmembrane region" description="Helical" evidence="6">
    <location>
        <begin position="157"/>
        <end position="178"/>
    </location>
</feature>
<reference evidence="8 9" key="1">
    <citation type="submission" date="2019-06" db="EMBL/GenBank/DDBJ databases">
        <title>Draft genome sequence of the filamentous fungus Phialemoniopsis curvata isolated from diesel fuel.</title>
        <authorList>
            <person name="Varaljay V.A."/>
            <person name="Lyon W.J."/>
            <person name="Crouch A.L."/>
            <person name="Drake C.E."/>
            <person name="Hollomon J.M."/>
            <person name="Nadeau L.J."/>
            <person name="Nunn H.S."/>
            <person name="Stevenson B.S."/>
            <person name="Bojanowski C.L."/>
            <person name="Crookes-Goodson W.J."/>
        </authorList>
    </citation>
    <scope>NUCLEOTIDE SEQUENCE [LARGE SCALE GENOMIC DNA]</scope>
    <source>
        <strain evidence="8 9">D216</strain>
    </source>
</reference>
<evidence type="ECO:0000256" key="2">
    <source>
        <dbReference type="ARBA" id="ARBA00010992"/>
    </source>
</evidence>
<feature type="domain" description="Major facilitator superfamily (MFS) profile" evidence="7">
    <location>
        <begin position="1"/>
        <end position="446"/>
    </location>
</feature>
<gene>
    <name evidence="8" type="ORF">E0L32_006114</name>
</gene>
<dbReference type="PROSITE" id="PS50850">
    <property type="entry name" value="MFS"/>
    <property type="match status" value="1"/>
</dbReference>
<feature type="transmembrane region" description="Helical" evidence="6">
    <location>
        <begin position="40"/>
        <end position="60"/>
    </location>
</feature>
<dbReference type="GeneID" id="41973561"/>
<dbReference type="RefSeq" id="XP_030995095.1">
    <property type="nucleotide sequence ID" value="XM_031140711.1"/>
</dbReference>
<feature type="transmembrane region" description="Helical" evidence="6">
    <location>
        <begin position="424"/>
        <end position="442"/>
    </location>
</feature>
<dbReference type="GO" id="GO:0016020">
    <property type="term" value="C:membrane"/>
    <property type="evidence" value="ECO:0007669"/>
    <property type="project" value="UniProtKB-SubCell"/>
</dbReference>
<dbReference type="GO" id="GO:0005351">
    <property type="term" value="F:carbohydrate:proton symporter activity"/>
    <property type="evidence" value="ECO:0007669"/>
    <property type="project" value="TreeGrafter"/>
</dbReference>
<dbReference type="EMBL" id="SKBQ01000034">
    <property type="protein sequence ID" value="TPX13384.1"/>
    <property type="molecule type" value="Genomic_DNA"/>
</dbReference>
<feature type="transmembrane region" description="Helical" evidence="6">
    <location>
        <begin position="293"/>
        <end position="315"/>
    </location>
</feature>
<comment type="subcellular location">
    <subcellularLocation>
        <location evidence="1">Membrane</location>
        <topology evidence="1">Multi-pass membrane protein</topology>
    </subcellularLocation>
</comment>
<evidence type="ECO:0000313" key="9">
    <source>
        <dbReference type="Proteomes" id="UP000319257"/>
    </source>
</evidence>
<evidence type="ECO:0000256" key="3">
    <source>
        <dbReference type="ARBA" id="ARBA00022692"/>
    </source>
</evidence>
<dbReference type="PANTHER" id="PTHR48022:SF15">
    <property type="entry name" value="ALPHA-GLUCOSIDE TRANSPORTER, PUTATIVE (AFU_ORTHOLOGUE AFUA_5G00500)-RELATED"/>
    <property type="match status" value="1"/>
</dbReference>
<evidence type="ECO:0000256" key="5">
    <source>
        <dbReference type="ARBA" id="ARBA00023136"/>
    </source>
</evidence>
<feature type="transmembrane region" description="Helical" evidence="6">
    <location>
        <begin position="389"/>
        <end position="412"/>
    </location>
</feature>
<evidence type="ECO:0000256" key="1">
    <source>
        <dbReference type="ARBA" id="ARBA00004141"/>
    </source>
</evidence>
<keyword evidence="9" id="KW-1185">Reference proteome</keyword>
<dbReference type="Pfam" id="PF00083">
    <property type="entry name" value="Sugar_tr"/>
    <property type="match status" value="1"/>
</dbReference>
<name>A0A507B3S9_9PEZI</name>
<keyword evidence="4 6" id="KW-1133">Transmembrane helix</keyword>
<dbReference type="InterPro" id="IPR036259">
    <property type="entry name" value="MFS_trans_sf"/>
</dbReference>
<feature type="transmembrane region" description="Helical" evidence="6">
    <location>
        <begin position="126"/>
        <end position="145"/>
    </location>
</feature>
<dbReference type="Proteomes" id="UP000319257">
    <property type="component" value="Unassembled WGS sequence"/>
</dbReference>
<keyword evidence="5 6" id="KW-0472">Membrane</keyword>